<evidence type="ECO:0008006" key="3">
    <source>
        <dbReference type="Google" id="ProtNLM"/>
    </source>
</evidence>
<protein>
    <recommendedName>
        <fullName evidence="3">Flagellar FliJ protein</fullName>
    </recommendedName>
</protein>
<evidence type="ECO:0000313" key="1">
    <source>
        <dbReference type="EMBL" id="SMX32248.1"/>
    </source>
</evidence>
<sequence length="144" mass="15860">MVKTRYDDLAEASDLLLERDLEAHRRNLAESARLAAELAGIDDLRRAAQADAGAIGARQVLGADALWQGWLVAKRADILRRTAMARAQQADSLARARTAFSRSEAARSLVEDETRQKRLRRLKAEADAIEAIGVLRTGRDQGLL</sequence>
<gene>
    <name evidence="1" type="ORF">MAA8898_00194</name>
</gene>
<dbReference type="OrthoDB" id="7861976at2"/>
<proteinExistence type="predicted"/>
<evidence type="ECO:0000313" key="2">
    <source>
        <dbReference type="Proteomes" id="UP000207598"/>
    </source>
</evidence>
<name>A0A238JNJ2_9RHOB</name>
<reference evidence="1 2" key="1">
    <citation type="submission" date="2017-05" db="EMBL/GenBank/DDBJ databases">
        <authorList>
            <person name="Song R."/>
            <person name="Chenine A.L."/>
            <person name="Ruprecht R.M."/>
        </authorList>
    </citation>
    <scope>NUCLEOTIDE SEQUENCE [LARGE SCALE GENOMIC DNA]</scope>
    <source>
        <strain evidence="1 2">CECT 8898</strain>
    </source>
</reference>
<dbReference type="EMBL" id="FXYF01000001">
    <property type="protein sequence ID" value="SMX32248.1"/>
    <property type="molecule type" value="Genomic_DNA"/>
</dbReference>
<organism evidence="1 2">
    <name type="scientific">Maliponia aquimaris</name>
    <dbReference type="NCBI Taxonomy" id="1673631"/>
    <lineage>
        <taxon>Bacteria</taxon>
        <taxon>Pseudomonadati</taxon>
        <taxon>Pseudomonadota</taxon>
        <taxon>Alphaproteobacteria</taxon>
        <taxon>Rhodobacterales</taxon>
        <taxon>Paracoccaceae</taxon>
        <taxon>Maliponia</taxon>
    </lineage>
</organism>
<keyword evidence="2" id="KW-1185">Reference proteome</keyword>
<dbReference type="AlphaFoldDB" id="A0A238JNJ2"/>
<dbReference type="Proteomes" id="UP000207598">
    <property type="component" value="Unassembled WGS sequence"/>
</dbReference>
<accession>A0A238JNJ2</accession>
<dbReference type="RefSeq" id="WP_094019094.1">
    <property type="nucleotide sequence ID" value="NZ_FXYF01000001.1"/>
</dbReference>